<proteinExistence type="predicted"/>
<name>A0A1U7I8D9_9CYAN</name>
<accession>A0A1U7I8D9</accession>
<evidence type="ECO:0000313" key="2">
    <source>
        <dbReference type="EMBL" id="OKH32665.1"/>
    </source>
</evidence>
<evidence type="ECO:0000313" key="3">
    <source>
        <dbReference type="Proteomes" id="UP000185860"/>
    </source>
</evidence>
<dbReference type="GO" id="GO:0005829">
    <property type="term" value="C:cytosol"/>
    <property type="evidence" value="ECO:0007669"/>
    <property type="project" value="TreeGrafter"/>
</dbReference>
<dbReference type="InterPro" id="IPR000595">
    <property type="entry name" value="cNMP-bd_dom"/>
</dbReference>
<dbReference type="InterPro" id="IPR023892">
    <property type="entry name" value="cNMP-bd"/>
</dbReference>
<dbReference type="PANTHER" id="PTHR24567">
    <property type="entry name" value="CRP FAMILY TRANSCRIPTIONAL REGULATORY PROTEIN"/>
    <property type="match status" value="1"/>
</dbReference>
<dbReference type="OrthoDB" id="951557at2"/>
<dbReference type="CDD" id="cd00038">
    <property type="entry name" value="CAP_ED"/>
    <property type="match status" value="2"/>
</dbReference>
<dbReference type="RefSeq" id="WP_073596329.1">
    <property type="nucleotide sequence ID" value="NZ_MRCE01000037.1"/>
</dbReference>
<dbReference type="Pfam" id="PF00027">
    <property type="entry name" value="cNMP_binding"/>
    <property type="match status" value="1"/>
</dbReference>
<comment type="caution">
    <text evidence="2">The sequence shown here is derived from an EMBL/GenBank/DDBJ whole genome shotgun (WGS) entry which is preliminary data.</text>
</comment>
<organism evidence="2 3">
    <name type="scientific">[Phormidium ambiguum] IAM M-71</name>
    <dbReference type="NCBI Taxonomy" id="454136"/>
    <lineage>
        <taxon>Bacteria</taxon>
        <taxon>Bacillati</taxon>
        <taxon>Cyanobacteriota</taxon>
        <taxon>Cyanophyceae</taxon>
        <taxon>Oscillatoriophycideae</taxon>
        <taxon>Aerosakkonematales</taxon>
        <taxon>Aerosakkonemataceae</taxon>
        <taxon>Floridanema</taxon>
    </lineage>
</organism>
<dbReference type="SMART" id="SM00100">
    <property type="entry name" value="cNMP"/>
    <property type="match status" value="2"/>
</dbReference>
<dbReference type="Gene3D" id="2.60.120.10">
    <property type="entry name" value="Jelly Rolls"/>
    <property type="match status" value="2"/>
</dbReference>
<feature type="domain" description="Cyclic nucleotide-binding" evidence="1">
    <location>
        <begin position="5"/>
        <end position="135"/>
    </location>
</feature>
<dbReference type="STRING" id="454136.NIES2119_25630"/>
<dbReference type="PANTHER" id="PTHR24567:SF68">
    <property type="entry name" value="DNA-BINDING TRANSCRIPTIONAL DUAL REGULATOR CRP"/>
    <property type="match status" value="1"/>
</dbReference>
<protein>
    <submittedName>
        <fullName evidence="2">Bacteriocin-type transport-associated protein</fullName>
    </submittedName>
</protein>
<feature type="domain" description="Cyclic nucleotide-binding" evidence="1">
    <location>
        <begin position="169"/>
        <end position="287"/>
    </location>
</feature>
<sequence>MTKVLIEQLSKSDISWMIANGDRQKVASGTVLIRQQRTIETFYIVLEGTLSVTIKANQGSALASAFAALENSASLEEEIAQFSSGEVLGEMSFFKVIPSAITVKAIENSVVLAFPYQKLLARLQQDSEFASRFYQAIAILLLNRFERLVRKFTLKRNLKIPPLQDVPLLFGELNDSDIDWIIQNSQIEECATGRILIQGGQSVEKIYILLRGTVSVSFTEDNTSSINRLFSILESEDNINPSPGYEISQISKGEILGDTALIKASLSNYSYKALENLQLLAIKKQHLLVKLQQNPAMASRFYRVIAMLFSARLQGLISRLGYGRSSYQVGQKLSEKVSYADEIDLNAIDNLTIGGARFNWMLRRLKVLF</sequence>
<dbReference type="GO" id="GO:0003700">
    <property type="term" value="F:DNA-binding transcription factor activity"/>
    <property type="evidence" value="ECO:0007669"/>
    <property type="project" value="TreeGrafter"/>
</dbReference>
<dbReference type="AlphaFoldDB" id="A0A1U7I8D9"/>
<dbReference type="InterPro" id="IPR018490">
    <property type="entry name" value="cNMP-bd_dom_sf"/>
</dbReference>
<dbReference type="InterPro" id="IPR014710">
    <property type="entry name" value="RmlC-like_jellyroll"/>
</dbReference>
<dbReference type="EMBL" id="MRCE01000037">
    <property type="protein sequence ID" value="OKH32665.1"/>
    <property type="molecule type" value="Genomic_DNA"/>
</dbReference>
<reference evidence="2 3" key="1">
    <citation type="submission" date="2016-11" db="EMBL/GenBank/DDBJ databases">
        <title>Draft Genome Sequences of Nine Cyanobacterial Strains from Diverse Habitats.</title>
        <authorList>
            <person name="Zhu T."/>
            <person name="Hou S."/>
            <person name="Lu X."/>
            <person name="Hess W.R."/>
        </authorList>
    </citation>
    <scope>NUCLEOTIDE SEQUENCE [LARGE SCALE GENOMIC DNA]</scope>
    <source>
        <strain evidence="2 3">IAM M-71</strain>
    </source>
</reference>
<dbReference type="Proteomes" id="UP000185860">
    <property type="component" value="Unassembled WGS sequence"/>
</dbReference>
<dbReference type="NCBIfam" id="TIGR03896">
    <property type="entry name" value="cyc_nuc_ocin"/>
    <property type="match status" value="1"/>
</dbReference>
<dbReference type="PROSITE" id="PS50042">
    <property type="entry name" value="CNMP_BINDING_3"/>
    <property type="match status" value="2"/>
</dbReference>
<dbReference type="SUPFAM" id="SSF51206">
    <property type="entry name" value="cAMP-binding domain-like"/>
    <property type="match status" value="2"/>
</dbReference>
<gene>
    <name evidence="2" type="ORF">NIES2119_25630</name>
</gene>
<evidence type="ECO:0000259" key="1">
    <source>
        <dbReference type="PROSITE" id="PS50042"/>
    </source>
</evidence>
<dbReference type="InterPro" id="IPR050397">
    <property type="entry name" value="Env_Response_Regulators"/>
</dbReference>